<evidence type="ECO:0000313" key="1">
    <source>
        <dbReference type="EMBL" id="KAJ7557126.1"/>
    </source>
</evidence>
<sequence length="116" mass="13269">MVVNDVKFQGHVTEIKNLSNDRASANARERLGSAARSWRDIQGGGFVIPEEDMPDYEEEEEQSEEPVSDEDSEMQVDDTMYTELNYAEDEDRPANIFLNQEMGSYLEIEKVMRAVS</sequence>
<proteinExistence type="predicted"/>
<dbReference type="Proteomes" id="UP001162992">
    <property type="component" value="Chromosome 5"/>
</dbReference>
<accession>A0ACC2DS63</accession>
<comment type="caution">
    <text evidence="1">The sequence shown here is derived from an EMBL/GenBank/DDBJ whole genome shotgun (WGS) entry which is preliminary data.</text>
</comment>
<gene>
    <name evidence="1" type="ORF">O6H91_05G112300</name>
</gene>
<reference evidence="2" key="1">
    <citation type="journal article" date="2024" name="Proc. Natl. Acad. Sci. U.S.A.">
        <title>Extraordinary preservation of gene collinearity over three hundred million years revealed in homosporous lycophytes.</title>
        <authorList>
            <person name="Li C."/>
            <person name="Wickell D."/>
            <person name="Kuo L.Y."/>
            <person name="Chen X."/>
            <person name="Nie B."/>
            <person name="Liao X."/>
            <person name="Peng D."/>
            <person name="Ji J."/>
            <person name="Jenkins J."/>
            <person name="Williams M."/>
            <person name="Shu S."/>
            <person name="Plott C."/>
            <person name="Barry K."/>
            <person name="Rajasekar S."/>
            <person name="Grimwood J."/>
            <person name="Han X."/>
            <person name="Sun S."/>
            <person name="Hou Z."/>
            <person name="He W."/>
            <person name="Dai G."/>
            <person name="Sun C."/>
            <person name="Schmutz J."/>
            <person name="Leebens-Mack J.H."/>
            <person name="Li F.W."/>
            <person name="Wang L."/>
        </authorList>
    </citation>
    <scope>NUCLEOTIDE SEQUENCE [LARGE SCALE GENOMIC DNA]</scope>
    <source>
        <strain evidence="2">cv. PW_Plant_1</strain>
    </source>
</reference>
<organism evidence="1 2">
    <name type="scientific">Diphasiastrum complanatum</name>
    <name type="common">Issler's clubmoss</name>
    <name type="synonym">Lycopodium complanatum</name>
    <dbReference type="NCBI Taxonomy" id="34168"/>
    <lineage>
        <taxon>Eukaryota</taxon>
        <taxon>Viridiplantae</taxon>
        <taxon>Streptophyta</taxon>
        <taxon>Embryophyta</taxon>
        <taxon>Tracheophyta</taxon>
        <taxon>Lycopodiopsida</taxon>
        <taxon>Lycopodiales</taxon>
        <taxon>Lycopodiaceae</taxon>
        <taxon>Lycopodioideae</taxon>
        <taxon>Diphasiastrum</taxon>
    </lineage>
</organism>
<evidence type="ECO:0000313" key="2">
    <source>
        <dbReference type="Proteomes" id="UP001162992"/>
    </source>
</evidence>
<keyword evidence="2" id="KW-1185">Reference proteome</keyword>
<dbReference type="EMBL" id="CM055096">
    <property type="protein sequence ID" value="KAJ7557126.1"/>
    <property type="molecule type" value="Genomic_DNA"/>
</dbReference>
<name>A0ACC2DS63_DIPCM</name>
<protein>
    <submittedName>
        <fullName evidence="1">Uncharacterized protein</fullName>
    </submittedName>
</protein>